<dbReference type="AlphaFoldDB" id="A0A0D0BFE8"/>
<feature type="transmembrane region" description="Helical" evidence="1">
    <location>
        <begin position="208"/>
        <end position="229"/>
    </location>
</feature>
<reference evidence="2 3" key="1">
    <citation type="submission" date="2014-04" db="EMBL/GenBank/DDBJ databases">
        <title>Evolutionary Origins and Diversification of the Mycorrhizal Mutualists.</title>
        <authorList>
            <consortium name="DOE Joint Genome Institute"/>
            <consortium name="Mycorrhizal Genomics Consortium"/>
            <person name="Kohler A."/>
            <person name="Kuo A."/>
            <person name="Nagy L.G."/>
            <person name="Floudas D."/>
            <person name="Copeland A."/>
            <person name="Barry K.W."/>
            <person name="Cichocki N."/>
            <person name="Veneault-Fourrey C."/>
            <person name="LaButti K."/>
            <person name="Lindquist E.A."/>
            <person name="Lipzen A."/>
            <person name="Lundell T."/>
            <person name="Morin E."/>
            <person name="Murat C."/>
            <person name="Riley R."/>
            <person name="Ohm R."/>
            <person name="Sun H."/>
            <person name="Tunlid A."/>
            <person name="Henrissat B."/>
            <person name="Grigoriev I.V."/>
            <person name="Hibbett D.S."/>
            <person name="Martin F."/>
        </authorList>
    </citation>
    <scope>NUCLEOTIDE SEQUENCE [LARGE SCALE GENOMIC DNA]</scope>
    <source>
        <strain evidence="2 3">FD-317 M1</strain>
    </source>
</reference>
<evidence type="ECO:0008006" key="4">
    <source>
        <dbReference type="Google" id="ProtNLM"/>
    </source>
</evidence>
<feature type="transmembrane region" description="Helical" evidence="1">
    <location>
        <begin position="418"/>
        <end position="445"/>
    </location>
</feature>
<protein>
    <recommendedName>
        <fullName evidence="4">DUF1295-domain-containing protein</fullName>
    </recommendedName>
</protein>
<proteinExistence type="predicted"/>
<dbReference type="PANTHER" id="PTHR32251">
    <property type="entry name" value="3-OXO-5-ALPHA-STEROID 4-DEHYDROGENASE"/>
    <property type="match status" value="1"/>
</dbReference>
<feature type="transmembrane region" description="Helical" evidence="1">
    <location>
        <begin position="60"/>
        <end position="78"/>
    </location>
</feature>
<feature type="transmembrane region" description="Helical" evidence="1">
    <location>
        <begin position="372"/>
        <end position="390"/>
    </location>
</feature>
<dbReference type="PANTHER" id="PTHR32251:SF23">
    <property type="entry name" value="3-OXO-5-ALPHA-STEROID 4-DEHYDROGENASE (DUF1295)"/>
    <property type="match status" value="1"/>
</dbReference>
<evidence type="ECO:0000313" key="3">
    <source>
        <dbReference type="Proteomes" id="UP000053593"/>
    </source>
</evidence>
<name>A0A0D0BFE8_9AGAR</name>
<dbReference type="EMBL" id="KN834767">
    <property type="protein sequence ID" value="KIK62550.1"/>
    <property type="molecule type" value="Genomic_DNA"/>
</dbReference>
<feature type="transmembrane region" description="Helical" evidence="1">
    <location>
        <begin position="124"/>
        <end position="143"/>
    </location>
</feature>
<dbReference type="OrthoDB" id="201504at2759"/>
<gene>
    <name evidence="2" type="ORF">GYMLUDRAFT_72768</name>
</gene>
<keyword evidence="3" id="KW-1185">Reference proteome</keyword>
<dbReference type="Pfam" id="PF06966">
    <property type="entry name" value="DUF1295"/>
    <property type="match status" value="1"/>
</dbReference>
<dbReference type="HOGENOM" id="CLU_043418_0_0_1"/>
<dbReference type="InterPro" id="IPR010721">
    <property type="entry name" value="UstE-like"/>
</dbReference>
<accession>A0A0D0BFE8</accession>
<dbReference type="GO" id="GO:0016020">
    <property type="term" value="C:membrane"/>
    <property type="evidence" value="ECO:0007669"/>
    <property type="project" value="TreeGrafter"/>
</dbReference>
<dbReference type="Gene3D" id="1.20.120.1630">
    <property type="match status" value="1"/>
</dbReference>
<feature type="transmembrane region" description="Helical" evidence="1">
    <location>
        <begin position="164"/>
        <end position="188"/>
    </location>
</feature>
<feature type="transmembrane region" description="Helical" evidence="1">
    <location>
        <begin position="30"/>
        <end position="48"/>
    </location>
</feature>
<evidence type="ECO:0000256" key="1">
    <source>
        <dbReference type="SAM" id="Phobius"/>
    </source>
</evidence>
<organism evidence="2 3">
    <name type="scientific">Collybiopsis luxurians FD-317 M1</name>
    <dbReference type="NCBI Taxonomy" id="944289"/>
    <lineage>
        <taxon>Eukaryota</taxon>
        <taxon>Fungi</taxon>
        <taxon>Dikarya</taxon>
        <taxon>Basidiomycota</taxon>
        <taxon>Agaricomycotina</taxon>
        <taxon>Agaricomycetes</taxon>
        <taxon>Agaricomycetidae</taxon>
        <taxon>Agaricales</taxon>
        <taxon>Marasmiineae</taxon>
        <taxon>Omphalotaceae</taxon>
        <taxon>Collybiopsis</taxon>
        <taxon>Collybiopsis luxurians</taxon>
    </lineage>
</organism>
<sequence>MLNLALNSTLLALTMDSVISLLKSPVVAPFAYPIHLCLFSTFATYILSILTSNVSQVDRLWTFLPTIYTAYFALTPYWSKAEAPWAAEDGSLLRWIPLNPYVPAALDAQLPHSLTGEVAHSPRALMLLTLVTIWMFRLSYNTYRRGLFSLTDEDYRWAVLRKQLPVWFFQVVNLTFIAATQNVLLMGLGWPAYLAVTDGNKAVQAPTGLYALTTADFFLAWWALGILLVEFTSDNQQFVYQTYKYAFQDAYKKSKSDEEAHNQAISAAKAVAWPMASPSPSSLLASSQPVSEWTLTSIHLSPASARRGFLTSGLWRFSRHPNFACEQTFWWLMCSIPAFAELGPDVFKLKPFPSSPPFISLDTLRSLFGSSYAFAPCLALTILFVSSTAYTEDITRSKYTVAYEAYRKRVSMFGNVPLLGLIPAIIGGCAIKLPGTVFLPALIALRMGGGGMIENVGRGVLEAVNAKALWFWLTTKETKKKEVEKLVWGES</sequence>
<dbReference type="Proteomes" id="UP000053593">
    <property type="component" value="Unassembled WGS sequence"/>
</dbReference>
<keyword evidence="1" id="KW-0472">Membrane</keyword>
<evidence type="ECO:0000313" key="2">
    <source>
        <dbReference type="EMBL" id="KIK62550.1"/>
    </source>
</evidence>
<keyword evidence="1" id="KW-1133">Transmembrane helix</keyword>
<keyword evidence="1" id="KW-0812">Transmembrane</keyword>